<dbReference type="InterPro" id="IPR006879">
    <property type="entry name" value="YdjC-like"/>
</dbReference>
<dbReference type="GO" id="GO:0019213">
    <property type="term" value="F:deacetylase activity"/>
    <property type="evidence" value="ECO:0007669"/>
    <property type="project" value="TreeGrafter"/>
</dbReference>
<accession>A0A089LC38</accession>
<comment type="cofactor">
    <cofactor evidence="1">
        <name>Mg(2+)</name>
        <dbReference type="ChEBI" id="CHEBI:18420"/>
    </cofactor>
</comment>
<dbReference type="SUPFAM" id="SSF88713">
    <property type="entry name" value="Glycoside hydrolase/deacetylase"/>
    <property type="match status" value="1"/>
</dbReference>
<name>A0A089LC38_PAEBO</name>
<gene>
    <name evidence="6" type="ORF">PBOR_07025</name>
</gene>
<evidence type="ECO:0008006" key="8">
    <source>
        <dbReference type="Google" id="ProtNLM"/>
    </source>
</evidence>
<dbReference type="PANTHER" id="PTHR31609">
    <property type="entry name" value="YDJC DEACETYLASE FAMILY MEMBER"/>
    <property type="match status" value="1"/>
</dbReference>
<proteinExistence type="predicted"/>
<protein>
    <recommendedName>
        <fullName evidence="8">ChbG/HpnK family deacetylase</fullName>
    </recommendedName>
</protein>
<keyword evidence="7" id="KW-1185">Reference proteome</keyword>
<dbReference type="CDD" id="cd10802">
    <property type="entry name" value="YdjC_TTHB029_like"/>
    <property type="match status" value="1"/>
</dbReference>
<dbReference type="PANTHER" id="PTHR31609:SF1">
    <property type="entry name" value="CARBOHYDRATE DEACETYLASE"/>
    <property type="match status" value="1"/>
</dbReference>
<keyword evidence="5" id="KW-0119">Carbohydrate metabolism</keyword>
<evidence type="ECO:0000256" key="4">
    <source>
        <dbReference type="ARBA" id="ARBA00022842"/>
    </source>
</evidence>
<dbReference type="GO" id="GO:0005975">
    <property type="term" value="P:carbohydrate metabolic process"/>
    <property type="evidence" value="ECO:0007669"/>
    <property type="project" value="InterPro"/>
</dbReference>
<evidence type="ECO:0000256" key="2">
    <source>
        <dbReference type="ARBA" id="ARBA00022723"/>
    </source>
</evidence>
<organism evidence="6 7">
    <name type="scientific">Paenibacillus borealis</name>
    <dbReference type="NCBI Taxonomy" id="160799"/>
    <lineage>
        <taxon>Bacteria</taxon>
        <taxon>Bacillati</taxon>
        <taxon>Bacillota</taxon>
        <taxon>Bacilli</taxon>
        <taxon>Bacillales</taxon>
        <taxon>Paenibacillaceae</taxon>
        <taxon>Paenibacillus</taxon>
    </lineage>
</organism>
<dbReference type="InterPro" id="IPR011330">
    <property type="entry name" value="Glyco_hydro/deAcase_b/a-brl"/>
</dbReference>
<dbReference type="EMBL" id="CP009285">
    <property type="protein sequence ID" value="AIQ56718.1"/>
    <property type="molecule type" value="Genomic_DNA"/>
</dbReference>
<keyword evidence="3" id="KW-0378">Hydrolase</keyword>
<evidence type="ECO:0000313" key="7">
    <source>
        <dbReference type="Proteomes" id="UP000029518"/>
    </source>
</evidence>
<dbReference type="Gene3D" id="3.20.20.370">
    <property type="entry name" value="Glycoside hydrolase/deacetylase"/>
    <property type="match status" value="1"/>
</dbReference>
<evidence type="ECO:0000256" key="3">
    <source>
        <dbReference type="ARBA" id="ARBA00022801"/>
    </source>
</evidence>
<dbReference type="Proteomes" id="UP000029518">
    <property type="component" value="Chromosome"/>
</dbReference>
<evidence type="ECO:0000256" key="1">
    <source>
        <dbReference type="ARBA" id="ARBA00001946"/>
    </source>
</evidence>
<evidence type="ECO:0000313" key="6">
    <source>
        <dbReference type="EMBL" id="AIQ56718.1"/>
    </source>
</evidence>
<sequence>MYTGRSEEWSEDLNKRRCPNGRYLIITADDFGLCNSMNEAIMELWDTGAITSAMIMMPGPWAKQAADYTVHNREANIGVHLTLTSSFPQYKWGPVTRDGSVQSLITAHGYFWEKSAEVERYAAEEAVRTEVRNQLEAAIRMGIDPTHLDSHEGSLLGLAGGRDFLELTFDLCEEYGLPFKLPRNIVNQPFLTPQMRELFQKRIDSADRRGITLIDDLIILPYEYEDGEEYPDVKCKVFKAVQGMKAGITELVIHPSRDTAEMRTLTPSSAKREMEYNLCMDGEFRQLLENEEIRLISWKDVRDEMRLVR</sequence>
<dbReference type="HOGENOM" id="CLU_064244_0_0_9"/>
<dbReference type="GO" id="GO:0016787">
    <property type="term" value="F:hydrolase activity"/>
    <property type="evidence" value="ECO:0007669"/>
    <property type="project" value="UniProtKB-KW"/>
</dbReference>
<dbReference type="KEGG" id="pbd:PBOR_07025"/>
<dbReference type="Pfam" id="PF04794">
    <property type="entry name" value="YdjC"/>
    <property type="match status" value="1"/>
</dbReference>
<keyword evidence="4" id="KW-0460">Magnesium</keyword>
<reference evidence="6" key="1">
    <citation type="submission" date="2014-08" db="EMBL/GenBank/DDBJ databases">
        <title>Comparative genomics of the Paenibacillus odorifer group.</title>
        <authorList>
            <person name="den Bakker H.C."/>
            <person name="Tsai Y.-C.Y.-C."/>
            <person name="Martin N."/>
            <person name="Korlach J."/>
            <person name="Wiedmann M."/>
        </authorList>
    </citation>
    <scope>NUCLEOTIDE SEQUENCE [LARGE SCALE GENOMIC DNA]</scope>
    <source>
        <strain evidence="6">DSM 13188</strain>
    </source>
</reference>
<dbReference type="GO" id="GO:0046872">
    <property type="term" value="F:metal ion binding"/>
    <property type="evidence" value="ECO:0007669"/>
    <property type="project" value="UniProtKB-KW"/>
</dbReference>
<keyword evidence="2" id="KW-0479">Metal-binding</keyword>
<evidence type="ECO:0000256" key="5">
    <source>
        <dbReference type="ARBA" id="ARBA00023277"/>
    </source>
</evidence>
<dbReference type="AlphaFoldDB" id="A0A089LC38"/>